<evidence type="ECO:0000313" key="1">
    <source>
        <dbReference type="EMBL" id="SMP72751.1"/>
    </source>
</evidence>
<accession>A0ABY1QJU3</accession>
<gene>
    <name evidence="1" type="ORF">SAMN06295970_118104</name>
</gene>
<proteinExistence type="predicted"/>
<evidence type="ECO:0000313" key="2">
    <source>
        <dbReference type="Proteomes" id="UP001158049"/>
    </source>
</evidence>
<organism evidence="1 2">
    <name type="scientific">Noviherbaspirillum suwonense</name>
    <dbReference type="NCBI Taxonomy" id="1224511"/>
    <lineage>
        <taxon>Bacteria</taxon>
        <taxon>Pseudomonadati</taxon>
        <taxon>Pseudomonadota</taxon>
        <taxon>Betaproteobacteria</taxon>
        <taxon>Burkholderiales</taxon>
        <taxon>Oxalobacteraceae</taxon>
        <taxon>Noviherbaspirillum</taxon>
    </lineage>
</organism>
<comment type="caution">
    <text evidence="1">The sequence shown here is derived from an EMBL/GenBank/DDBJ whole genome shotgun (WGS) entry which is preliminary data.</text>
</comment>
<dbReference type="Proteomes" id="UP001158049">
    <property type="component" value="Unassembled WGS sequence"/>
</dbReference>
<dbReference type="EMBL" id="FXUL01000018">
    <property type="protein sequence ID" value="SMP72751.1"/>
    <property type="molecule type" value="Genomic_DNA"/>
</dbReference>
<reference evidence="1 2" key="1">
    <citation type="submission" date="2017-05" db="EMBL/GenBank/DDBJ databases">
        <authorList>
            <person name="Varghese N."/>
            <person name="Submissions S."/>
        </authorList>
    </citation>
    <scope>NUCLEOTIDE SEQUENCE [LARGE SCALE GENOMIC DNA]</scope>
    <source>
        <strain evidence="1 2">DSM 26001</strain>
    </source>
</reference>
<protein>
    <recommendedName>
        <fullName evidence="3">Cthe-2314-like HEPN domain-containing protein</fullName>
    </recommendedName>
</protein>
<name>A0ABY1QJU3_9BURK</name>
<sequence>MYLKLNGIPSDLPRDADVVYLWFDPQGVWRLNRGDLSYELDAVCVRLHNVLRKTVMQGVPYDELLPRVPQFVSLSGLNSESILSKDHFEKFIKLCATFPELNRFLYLYEVQKLISSIQESLKELLQMVGEFYRTLNTEGLFYPPIQQEDGIRFNTSPTVTKLFALLTFVFVRMHSLLDYIVKLAIETEHLPPNFTKYHKMRSLNDQFGSRKKISFNKSPKTLFEECEFITTIETLRNHLIHDGLLDDMPKAYEQIEQGRAVERFILFPDMTHGRFDRYGNRNLFFSKENKINKCLPEIVTEFQLRLKVTLEMLLTRLADQ</sequence>
<keyword evidence="2" id="KW-1185">Reference proteome</keyword>
<evidence type="ECO:0008006" key="3">
    <source>
        <dbReference type="Google" id="ProtNLM"/>
    </source>
</evidence>